<dbReference type="InterPro" id="IPR003439">
    <property type="entry name" value="ABC_transporter-like_ATP-bd"/>
</dbReference>
<dbReference type="CDD" id="cd03257">
    <property type="entry name" value="ABC_NikE_OppD_transporters"/>
    <property type="match status" value="1"/>
</dbReference>
<dbReference type="GO" id="GO:0055085">
    <property type="term" value="P:transmembrane transport"/>
    <property type="evidence" value="ECO:0007669"/>
    <property type="project" value="UniProtKB-ARBA"/>
</dbReference>
<evidence type="ECO:0000256" key="4">
    <source>
        <dbReference type="ARBA" id="ARBA00022840"/>
    </source>
</evidence>
<dbReference type="AlphaFoldDB" id="A0AAC9HKL6"/>
<evidence type="ECO:0000313" key="7">
    <source>
        <dbReference type="Proteomes" id="UP000095210"/>
    </source>
</evidence>
<dbReference type="GO" id="GO:0005524">
    <property type="term" value="F:ATP binding"/>
    <property type="evidence" value="ECO:0007669"/>
    <property type="project" value="UniProtKB-KW"/>
</dbReference>
<comment type="similarity">
    <text evidence="1">Belongs to the ABC transporter superfamily.</text>
</comment>
<keyword evidence="3" id="KW-0547">Nucleotide-binding</keyword>
<feature type="domain" description="ABC transporter" evidence="5">
    <location>
        <begin position="7"/>
        <end position="251"/>
    </location>
</feature>
<evidence type="ECO:0000259" key="5">
    <source>
        <dbReference type="PROSITE" id="PS50893"/>
    </source>
</evidence>
<dbReference type="Gene3D" id="3.40.50.300">
    <property type="entry name" value="P-loop containing nucleotide triphosphate hydrolases"/>
    <property type="match status" value="1"/>
</dbReference>
<dbReference type="InterPro" id="IPR027417">
    <property type="entry name" value="P-loop_NTPase"/>
</dbReference>
<dbReference type="InterPro" id="IPR003593">
    <property type="entry name" value="AAA+_ATPase"/>
</dbReference>
<sequence>MSEQPILQVQDLVVEFPGAGGTPFRAVSEVGFELHRGRTVGIVGESGCGKSTIARSIVRLQRPTSGRIVLDGTDITRLSERKLRPMRARIQMIFQDPYASLDPHLDAGDIVGEPLKLQGMKDSAQRRKAATDLLARVELPESAVDKRPDEFSGGQRQRIGIARALACKPDVLVCDEATSALDVSVQAQVIALLKDIQAESGVAFVVIAHNLGVVRELSDEVLVMRKGEVVEHGPAAQVLGDPAAEYTRQLRSAALDPTTITGRKPRYLLAAIGAGGIEEERTS</sequence>
<dbReference type="PANTHER" id="PTHR43776:SF7">
    <property type="entry name" value="D,D-DIPEPTIDE TRANSPORT ATP-BINDING PROTEIN DDPF-RELATED"/>
    <property type="match status" value="1"/>
</dbReference>
<dbReference type="KEGG" id="ahm:TL08_00920"/>
<dbReference type="InterPro" id="IPR050319">
    <property type="entry name" value="ABC_transp_ATP-bind"/>
</dbReference>
<organism evidence="6 7">
    <name type="scientific">Actinoalloteichus hymeniacidonis</name>
    <dbReference type="NCBI Taxonomy" id="340345"/>
    <lineage>
        <taxon>Bacteria</taxon>
        <taxon>Bacillati</taxon>
        <taxon>Actinomycetota</taxon>
        <taxon>Actinomycetes</taxon>
        <taxon>Pseudonocardiales</taxon>
        <taxon>Pseudonocardiaceae</taxon>
        <taxon>Actinoalloteichus</taxon>
    </lineage>
</organism>
<dbReference type="PANTHER" id="PTHR43776">
    <property type="entry name" value="TRANSPORT ATP-BINDING PROTEIN"/>
    <property type="match status" value="1"/>
</dbReference>
<dbReference type="EMBL" id="CP014859">
    <property type="protein sequence ID" value="AOS61028.1"/>
    <property type="molecule type" value="Genomic_DNA"/>
</dbReference>
<dbReference type="SUPFAM" id="SSF52540">
    <property type="entry name" value="P-loop containing nucleoside triphosphate hydrolases"/>
    <property type="match status" value="1"/>
</dbReference>
<keyword evidence="7" id="KW-1185">Reference proteome</keyword>
<name>A0AAC9HKL6_9PSEU</name>
<accession>A0AAC9HKL6</accession>
<dbReference type="PIRSF" id="PIRSF037116">
    <property type="entry name" value="CP_lyase_PhnK"/>
    <property type="match status" value="1"/>
</dbReference>
<dbReference type="InterPro" id="IPR012700">
    <property type="entry name" value="PhnK"/>
</dbReference>
<gene>
    <name evidence="6" type="ORF">TL08_00920</name>
</gene>
<dbReference type="RefSeq" id="WP_069845842.1">
    <property type="nucleotide sequence ID" value="NZ_CP014859.1"/>
</dbReference>
<keyword evidence="2" id="KW-0813">Transport</keyword>
<dbReference type="SMART" id="SM00382">
    <property type="entry name" value="AAA"/>
    <property type="match status" value="1"/>
</dbReference>
<dbReference type="PROSITE" id="PS50893">
    <property type="entry name" value="ABC_TRANSPORTER_2"/>
    <property type="match status" value="1"/>
</dbReference>
<proteinExistence type="inferred from homology"/>
<evidence type="ECO:0000256" key="3">
    <source>
        <dbReference type="ARBA" id="ARBA00022741"/>
    </source>
</evidence>
<evidence type="ECO:0000313" key="6">
    <source>
        <dbReference type="EMBL" id="AOS61028.1"/>
    </source>
</evidence>
<keyword evidence="4" id="KW-0067">ATP-binding</keyword>
<evidence type="ECO:0000256" key="1">
    <source>
        <dbReference type="ARBA" id="ARBA00005417"/>
    </source>
</evidence>
<evidence type="ECO:0000256" key="2">
    <source>
        <dbReference type="ARBA" id="ARBA00022448"/>
    </source>
</evidence>
<dbReference type="Pfam" id="PF00005">
    <property type="entry name" value="ABC_tran"/>
    <property type="match status" value="1"/>
</dbReference>
<reference evidence="7" key="1">
    <citation type="submission" date="2016-03" db="EMBL/GenBank/DDBJ databases">
        <title>Complete genome sequence of the type strain Actinoalloteichus hymeniacidonis DSM 45092.</title>
        <authorList>
            <person name="Schaffert L."/>
            <person name="Albersmeier A."/>
            <person name="Winkler A."/>
            <person name="Kalinowski J."/>
            <person name="Zotchev S."/>
            <person name="Ruckert C."/>
        </authorList>
    </citation>
    <scope>NUCLEOTIDE SEQUENCE [LARGE SCALE GENOMIC DNA]</scope>
    <source>
        <strain evidence="7">HPA177(T) (DSM 45092(T))</strain>
    </source>
</reference>
<dbReference type="InterPro" id="IPR017871">
    <property type="entry name" value="ABC_transporter-like_CS"/>
</dbReference>
<dbReference type="PROSITE" id="PS00211">
    <property type="entry name" value="ABC_TRANSPORTER_1"/>
    <property type="match status" value="1"/>
</dbReference>
<protein>
    <submittedName>
        <fullName evidence="6">ABC transporter</fullName>
    </submittedName>
</protein>
<dbReference type="Proteomes" id="UP000095210">
    <property type="component" value="Chromosome"/>
</dbReference>
<dbReference type="GO" id="GO:0016887">
    <property type="term" value="F:ATP hydrolysis activity"/>
    <property type="evidence" value="ECO:0007669"/>
    <property type="project" value="InterPro"/>
</dbReference>